<evidence type="ECO:0000259" key="1">
    <source>
        <dbReference type="Pfam" id="PF00535"/>
    </source>
</evidence>
<dbReference type="Proteomes" id="UP001258315">
    <property type="component" value="Unassembled WGS sequence"/>
</dbReference>
<dbReference type="CDD" id="cd00761">
    <property type="entry name" value="Glyco_tranf_GTA_type"/>
    <property type="match status" value="1"/>
</dbReference>
<keyword evidence="3" id="KW-1185">Reference proteome</keyword>
<dbReference type="Pfam" id="PF00535">
    <property type="entry name" value="Glycos_transf_2"/>
    <property type="match status" value="1"/>
</dbReference>
<dbReference type="InterPro" id="IPR001173">
    <property type="entry name" value="Glyco_trans_2-like"/>
</dbReference>
<reference evidence="3" key="1">
    <citation type="submission" date="2023-07" db="EMBL/GenBank/DDBJ databases">
        <title>Functional and genomic diversity of the sorghum phyllosphere microbiome.</title>
        <authorList>
            <person name="Shade A."/>
        </authorList>
    </citation>
    <scope>NUCLEOTIDE SEQUENCE [LARGE SCALE GENOMIC DNA]</scope>
    <source>
        <strain evidence="3">SORGH_AS_0422</strain>
    </source>
</reference>
<name>A0ABU3GYC5_9SPHI</name>
<dbReference type="Gene3D" id="3.90.550.10">
    <property type="entry name" value="Spore Coat Polysaccharide Biosynthesis Protein SpsA, Chain A"/>
    <property type="match status" value="1"/>
</dbReference>
<proteinExistence type="predicted"/>
<dbReference type="PANTHER" id="PTHR43685">
    <property type="entry name" value="GLYCOSYLTRANSFERASE"/>
    <property type="match status" value="1"/>
</dbReference>
<feature type="domain" description="Glycosyltransferase 2-like" evidence="1">
    <location>
        <begin position="5"/>
        <end position="162"/>
    </location>
</feature>
<organism evidence="2 3">
    <name type="scientific">Mucilaginibacter terrae</name>
    <dbReference type="NCBI Taxonomy" id="1955052"/>
    <lineage>
        <taxon>Bacteria</taxon>
        <taxon>Pseudomonadati</taxon>
        <taxon>Bacteroidota</taxon>
        <taxon>Sphingobacteriia</taxon>
        <taxon>Sphingobacteriales</taxon>
        <taxon>Sphingobacteriaceae</taxon>
        <taxon>Mucilaginibacter</taxon>
    </lineage>
</organism>
<comment type="caution">
    <text evidence="2">The sequence shown here is derived from an EMBL/GenBank/DDBJ whole genome shotgun (WGS) entry which is preliminary data.</text>
</comment>
<evidence type="ECO:0000313" key="2">
    <source>
        <dbReference type="EMBL" id="MDT3404777.1"/>
    </source>
</evidence>
<sequence>MVQVSIIIPTYKDWHRLELCLKALADQSFSQNAFEIIVVNNYAHDTVPAGFFTPGNCTIITETNHGSYAARNAALKIAKGDILGFTDSDCVPDKDWIKNAVAYFTTHADITRIGGPLHIFFKGKGPTFTELFDMKYAFPQESYAKSGFAVTGNLFVKRVVFNTIGPFDETVESGGDYLWGQKAEAAGLKIAYSADVAVNHPARDSIKELYKKEKRVGKGQASFLPYQPGPKLTTFLNYLRHFKPNWIYVNDIWHNTPGTTKVQRLWLIHLQHFLAMVRYHHRLKHQIKKSNKK</sequence>
<gene>
    <name evidence="2" type="ORF">QE417_003849</name>
</gene>
<dbReference type="PANTHER" id="PTHR43685:SF2">
    <property type="entry name" value="GLYCOSYLTRANSFERASE 2-LIKE DOMAIN-CONTAINING PROTEIN"/>
    <property type="match status" value="1"/>
</dbReference>
<dbReference type="InterPro" id="IPR029044">
    <property type="entry name" value="Nucleotide-diphossugar_trans"/>
</dbReference>
<dbReference type="RefSeq" id="WP_311952450.1">
    <property type="nucleotide sequence ID" value="NZ_JAVLVU010000001.1"/>
</dbReference>
<dbReference type="SUPFAM" id="SSF53448">
    <property type="entry name" value="Nucleotide-diphospho-sugar transferases"/>
    <property type="match status" value="1"/>
</dbReference>
<protein>
    <submittedName>
        <fullName evidence="2">Cellulose synthase/poly-beta-1,6-N-acetylglucosamine synthase-like glycosyltransferase</fullName>
    </submittedName>
</protein>
<accession>A0ABU3GYC5</accession>
<evidence type="ECO:0000313" key="3">
    <source>
        <dbReference type="Proteomes" id="UP001258315"/>
    </source>
</evidence>
<dbReference type="EMBL" id="JAVLVU010000001">
    <property type="protein sequence ID" value="MDT3404777.1"/>
    <property type="molecule type" value="Genomic_DNA"/>
</dbReference>
<dbReference type="InterPro" id="IPR050834">
    <property type="entry name" value="Glycosyltransf_2"/>
</dbReference>